<evidence type="ECO:0000256" key="1">
    <source>
        <dbReference type="ARBA" id="ARBA00004162"/>
    </source>
</evidence>
<dbReference type="PANTHER" id="PTHR30558:SF3">
    <property type="entry name" value="BIOPOLYMER TRANSPORT PROTEIN EXBD-RELATED"/>
    <property type="match status" value="1"/>
</dbReference>
<comment type="caution">
    <text evidence="9">The sequence shown here is derived from an EMBL/GenBank/DDBJ whole genome shotgun (WGS) entry which is preliminary data.</text>
</comment>
<name>A0AAW9RKY3_9HYPH</name>
<evidence type="ECO:0000256" key="6">
    <source>
        <dbReference type="ARBA" id="ARBA00023136"/>
    </source>
</evidence>
<protein>
    <submittedName>
        <fullName evidence="9">Biopolymer transporter ExbD</fullName>
    </submittedName>
</protein>
<evidence type="ECO:0000256" key="2">
    <source>
        <dbReference type="ARBA" id="ARBA00005811"/>
    </source>
</evidence>
<evidence type="ECO:0000256" key="8">
    <source>
        <dbReference type="SAM" id="Phobius"/>
    </source>
</evidence>
<dbReference type="InterPro" id="IPR003400">
    <property type="entry name" value="ExbD"/>
</dbReference>
<keyword evidence="7" id="KW-0813">Transport</keyword>
<feature type="transmembrane region" description="Helical" evidence="8">
    <location>
        <begin position="12"/>
        <end position="32"/>
    </location>
</feature>
<comment type="subcellular location">
    <subcellularLocation>
        <location evidence="1">Cell membrane</location>
        <topology evidence="1">Single-pass membrane protein</topology>
    </subcellularLocation>
    <subcellularLocation>
        <location evidence="7">Cell membrane</location>
        <topology evidence="7">Single-pass type II membrane protein</topology>
    </subcellularLocation>
</comment>
<organism evidence="9 10">
    <name type="scientific">Microbaculum marinum</name>
    <dbReference type="NCBI Taxonomy" id="1764581"/>
    <lineage>
        <taxon>Bacteria</taxon>
        <taxon>Pseudomonadati</taxon>
        <taxon>Pseudomonadota</taxon>
        <taxon>Alphaproteobacteria</taxon>
        <taxon>Hyphomicrobiales</taxon>
        <taxon>Tepidamorphaceae</taxon>
        <taxon>Microbaculum</taxon>
    </lineage>
</organism>
<keyword evidence="7" id="KW-0653">Protein transport</keyword>
<dbReference type="RefSeq" id="WP_340330302.1">
    <property type="nucleotide sequence ID" value="NZ_JAZHOF010000005.1"/>
</dbReference>
<keyword evidence="10" id="KW-1185">Reference proteome</keyword>
<dbReference type="Proteomes" id="UP001378188">
    <property type="component" value="Unassembled WGS sequence"/>
</dbReference>
<sequence length="129" mass="13658">MRIDRAIRIRRTTSLTALVDVVFLLLLFFMLASTFSRFSVIEVGLGGSGRPAAETSLDTILLSVDAEGSLFVNGSAVEPGTLAEVLRGSGDARSQRILLRPTSRATAQDIVSALELARAAAAGDVILVR</sequence>
<keyword evidence="3" id="KW-1003">Cell membrane</keyword>
<accession>A0AAW9RKY3</accession>
<dbReference type="Pfam" id="PF02472">
    <property type="entry name" value="ExbD"/>
    <property type="match status" value="1"/>
</dbReference>
<keyword evidence="6 8" id="KW-0472">Membrane</keyword>
<evidence type="ECO:0000256" key="4">
    <source>
        <dbReference type="ARBA" id="ARBA00022692"/>
    </source>
</evidence>
<dbReference type="EMBL" id="JAZHOF010000005">
    <property type="protein sequence ID" value="MEJ8572605.1"/>
    <property type="molecule type" value="Genomic_DNA"/>
</dbReference>
<evidence type="ECO:0000313" key="9">
    <source>
        <dbReference type="EMBL" id="MEJ8572605.1"/>
    </source>
</evidence>
<evidence type="ECO:0000256" key="7">
    <source>
        <dbReference type="RuleBase" id="RU003879"/>
    </source>
</evidence>
<proteinExistence type="inferred from homology"/>
<gene>
    <name evidence="9" type="ORF">V3328_14035</name>
</gene>
<reference evidence="9 10" key="1">
    <citation type="submission" date="2024-02" db="EMBL/GenBank/DDBJ databases">
        <title>Genome analysis and characterization of Microbaculum marinisediminis sp. nov., isolated from marine sediment.</title>
        <authorList>
            <person name="Du Z.-J."/>
            <person name="Ye Y.-Q."/>
            <person name="Zhang Z.-R."/>
            <person name="Yuan S.-M."/>
            <person name="Zhang X.-Y."/>
        </authorList>
    </citation>
    <scope>NUCLEOTIDE SEQUENCE [LARGE SCALE GENOMIC DNA]</scope>
    <source>
        <strain evidence="9 10">SDUM1044001</strain>
    </source>
</reference>
<dbReference type="GO" id="GO:0022857">
    <property type="term" value="F:transmembrane transporter activity"/>
    <property type="evidence" value="ECO:0007669"/>
    <property type="project" value="InterPro"/>
</dbReference>
<dbReference type="AlphaFoldDB" id="A0AAW9RKY3"/>
<keyword evidence="4 7" id="KW-0812">Transmembrane</keyword>
<dbReference type="Gene3D" id="3.30.420.270">
    <property type="match status" value="1"/>
</dbReference>
<evidence type="ECO:0000313" key="10">
    <source>
        <dbReference type="Proteomes" id="UP001378188"/>
    </source>
</evidence>
<dbReference type="GO" id="GO:0015031">
    <property type="term" value="P:protein transport"/>
    <property type="evidence" value="ECO:0007669"/>
    <property type="project" value="UniProtKB-KW"/>
</dbReference>
<dbReference type="PANTHER" id="PTHR30558">
    <property type="entry name" value="EXBD MEMBRANE COMPONENT OF PMF-DRIVEN MACROMOLECULE IMPORT SYSTEM"/>
    <property type="match status" value="1"/>
</dbReference>
<comment type="similarity">
    <text evidence="2 7">Belongs to the ExbD/TolR family.</text>
</comment>
<keyword evidence="5 8" id="KW-1133">Transmembrane helix</keyword>
<evidence type="ECO:0000256" key="5">
    <source>
        <dbReference type="ARBA" id="ARBA00022989"/>
    </source>
</evidence>
<evidence type="ECO:0000256" key="3">
    <source>
        <dbReference type="ARBA" id="ARBA00022475"/>
    </source>
</evidence>
<dbReference type="GO" id="GO:0005886">
    <property type="term" value="C:plasma membrane"/>
    <property type="evidence" value="ECO:0007669"/>
    <property type="project" value="UniProtKB-SubCell"/>
</dbReference>